<evidence type="ECO:0000256" key="3">
    <source>
        <dbReference type="SAM" id="MobiDB-lite"/>
    </source>
</evidence>
<dbReference type="EMBL" id="MU864032">
    <property type="protein sequence ID" value="KAK4194932.1"/>
    <property type="molecule type" value="Genomic_DNA"/>
</dbReference>
<proteinExistence type="predicted"/>
<evidence type="ECO:0000256" key="2">
    <source>
        <dbReference type="ARBA" id="ARBA00023242"/>
    </source>
</evidence>
<dbReference type="SUPFAM" id="SSF57701">
    <property type="entry name" value="Zn2/Cys6 DNA-binding domain"/>
    <property type="match status" value="1"/>
</dbReference>
<comment type="caution">
    <text evidence="5">The sequence shown here is derived from an EMBL/GenBank/DDBJ whole genome shotgun (WGS) entry which is preliminary data.</text>
</comment>
<evidence type="ECO:0000259" key="4">
    <source>
        <dbReference type="PROSITE" id="PS50048"/>
    </source>
</evidence>
<dbReference type="CDD" id="cd12148">
    <property type="entry name" value="fungal_TF_MHR"/>
    <property type="match status" value="1"/>
</dbReference>
<feature type="domain" description="Zn(2)-C6 fungal-type" evidence="4">
    <location>
        <begin position="37"/>
        <end position="66"/>
    </location>
</feature>
<dbReference type="GO" id="GO:0008270">
    <property type="term" value="F:zinc ion binding"/>
    <property type="evidence" value="ECO:0007669"/>
    <property type="project" value="InterPro"/>
</dbReference>
<dbReference type="GO" id="GO:0006351">
    <property type="term" value="P:DNA-templated transcription"/>
    <property type="evidence" value="ECO:0007669"/>
    <property type="project" value="InterPro"/>
</dbReference>
<dbReference type="Pfam" id="PF00172">
    <property type="entry name" value="Zn_clus"/>
    <property type="match status" value="1"/>
</dbReference>
<dbReference type="InterPro" id="IPR007219">
    <property type="entry name" value="XnlR_reg_dom"/>
</dbReference>
<dbReference type="PANTHER" id="PTHR46910:SF5">
    <property type="entry name" value="ZN(II)2CYS6 TRANSCRIPTION FACTOR (EUROFUNG)"/>
    <property type="match status" value="1"/>
</dbReference>
<name>A0AAN7AQN2_9PEZI</name>
<keyword evidence="1" id="KW-0479">Metal-binding</keyword>
<dbReference type="InterPro" id="IPR036864">
    <property type="entry name" value="Zn2-C6_fun-type_DNA-bd_sf"/>
</dbReference>
<dbReference type="Pfam" id="PF04082">
    <property type="entry name" value="Fungal_trans"/>
    <property type="match status" value="1"/>
</dbReference>
<dbReference type="Gene3D" id="4.10.240.10">
    <property type="entry name" value="Zn(2)-C6 fungal-type DNA-binding domain"/>
    <property type="match status" value="1"/>
</dbReference>
<reference evidence="5" key="2">
    <citation type="submission" date="2023-05" db="EMBL/GenBank/DDBJ databases">
        <authorList>
            <consortium name="Lawrence Berkeley National Laboratory"/>
            <person name="Steindorff A."/>
            <person name="Hensen N."/>
            <person name="Bonometti L."/>
            <person name="Westerberg I."/>
            <person name="Brannstrom I.O."/>
            <person name="Guillou S."/>
            <person name="Cros-Aarteil S."/>
            <person name="Calhoun S."/>
            <person name="Haridas S."/>
            <person name="Kuo A."/>
            <person name="Mondo S."/>
            <person name="Pangilinan J."/>
            <person name="Riley R."/>
            <person name="Labutti K."/>
            <person name="Andreopoulos B."/>
            <person name="Lipzen A."/>
            <person name="Chen C."/>
            <person name="Yanf M."/>
            <person name="Daum C."/>
            <person name="Ng V."/>
            <person name="Clum A."/>
            <person name="Ohm R."/>
            <person name="Martin F."/>
            <person name="Silar P."/>
            <person name="Natvig D."/>
            <person name="Lalanne C."/>
            <person name="Gautier V."/>
            <person name="Ament-Velasquez S.L."/>
            <person name="Kruys A."/>
            <person name="Hutchinson M.I."/>
            <person name="Powell A.J."/>
            <person name="Barry K."/>
            <person name="Miller A.N."/>
            <person name="Grigoriev I.V."/>
            <person name="Debuchy R."/>
            <person name="Gladieux P."/>
            <person name="Thoren M.H."/>
            <person name="Johannesson H."/>
        </authorList>
    </citation>
    <scope>NUCLEOTIDE SEQUENCE</scope>
    <source>
        <strain evidence="5">CBS 315.58</strain>
    </source>
</reference>
<reference evidence="5" key="1">
    <citation type="journal article" date="2023" name="Mol. Phylogenet. Evol.">
        <title>Genome-scale phylogeny and comparative genomics of the fungal order Sordariales.</title>
        <authorList>
            <person name="Hensen N."/>
            <person name="Bonometti L."/>
            <person name="Westerberg I."/>
            <person name="Brannstrom I.O."/>
            <person name="Guillou S."/>
            <person name="Cros-Aarteil S."/>
            <person name="Calhoun S."/>
            <person name="Haridas S."/>
            <person name="Kuo A."/>
            <person name="Mondo S."/>
            <person name="Pangilinan J."/>
            <person name="Riley R."/>
            <person name="LaButti K."/>
            <person name="Andreopoulos B."/>
            <person name="Lipzen A."/>
            <person name="Chen C."/>
            <person name="Yan M."/>
            <person name="Daum C."/>
            <person name="Ng V."/>
            <person name="Clum A."/>
            <person name="Steindorff A."/>
            <person name="Ohm R.A."/>
            <person name="Martin F."/>
            <person name="Silar P."/>
            <person name="Natvig D.O."/>
            <person name="Lalanne C."/>
            <person name="Gautier V."/>
            <person name="Ament-Velasquez S.L."/>
            <person name="Kruys A."/>
            <person name="Hutchinson M.I."/>
            <person name="Powell A.J."/>
            <person name="Barry K."/>
            <person name="Miller A.N."/>
            <person name="Grigoriev I.V."/>
            <person name="Debuchy R."/>
            <person name="Gladieux P."/>
            <person name="Hiltunen Thoren M."/>
            <person name="Johannesson H."/>
        </authorList>
    </citation>
    <scope>NUCLEOTIDE SEQUENCE</scope>
    <source>
        <strain evidence="5">CBS 315.58</strain>
    </source>
</reference>
<dbReference type="GO" id="GO:0003677">
    <property type="term" value="F:DNA binding"/>
    <property type="evidence" value="ECO:0007669"/>
    <property type="project" value="InterPro"/>
</dbReference>
<dbReference type="CDD" id="cd00067">
    <property type="entry name" value="GAL4"/>
    <property type="match status" value="1"/>
</dbReference>
<feature type="region of interest" description="Disordered" evidence="3">
    <location>
        <begin position="1"/>
        <end position="26"/>
    </location>
</feature>
<organism evidence="5 6">
    <name type="scientific">Triangularia verruculosa</name>
    <dbReference type="NCBI Taxonomy" id="2587418"/>
    <lineage>
        <taxon>Eukaryota</taxon>
        <taxon>Fungi</taxon>
        <taxon>Dikarya</taxon>
        <taxon>Ascomycota</taxon>
        <taxon>Pezizomycotina</taxon>
        <taxon>Sordariomycetes</taxon>
        <taxon>Sordariomycetidae</taxon>
        <taxon>Sordariales</taxon>
        <taxon>Podosporaceae</taxon>
        <taxon>Triangularia</taxon>
    </lineage>
</organism>
<gene>
    <name evidence="5" type="ORF">QBC40DRAFT_317728</name>
</gene>
<evidence type="ECO:0000256" key="1">
    <source>
        <dbReference type="ARBA" id="ARBA00022723"/>
    </source>
</evidence>
<evidence type="ECO:0000313" key="6">
    <source>
        <dbReference type="Proteomes" id="UP001303160"/>
    </source>
</evidence>
<dbReference type="SMART" id="SM00906">
    <property type="entry name" value="Fungal_trans"/>
    <property type="match status" value="1"/>
</dbReference>
<dbReference type="Proteomes" id="UP001303160">
    <property type="component" value="Unassembled WGS sequence"/>
</dbReference>
<evidence type="ECO:0000313" key="5">
    <source>
        <dbReference type="EMBL" id="KAK4194932.1"/>
    </source>
</evidence>
<dbReference type="PROSITE" id="PS50048">
    <property type="entry name" value="ZN2_CY6_FUNGAL_2"/>
    <property type="match status" value="1"/>
</dbReference>
<dbReference type="GO" id="GO:0000981">
    <property type="term" value="F:DNA-binding transcription factor activity, RNA polymerase II-specific"/>
    <property type="evidence" value="ECO:0007669"/>
    <property type="project" value="InterPro"/>
</dbReference>
<dbReference type="PANTHER" id="PTHR46910">
    <property type="entry name" value="TRANSCRIPTION FACTOR PDR1"/>
    <property type="match status" value="1"/>
</dbReference>
<keyword evidence="6" id="KW-1185">Reference proteome</keyword>
<feature type="compositionally biased region" description="Polar residues" evidence="3">
    <location>
        <begin position="7"/>
        <end position="20"/>
    </location>
</feature>
<dbReference type="InterPro" id="IPR050987">
    <property type="entry name" value="AtrR-like"/>
</dbReference>
<accession>A0AAN7AQN2</accession>
<dbReference type="InterPro" id="IPR001138">
    <property type="entry name" value="Zn2Cys6_DnaBD"/>
</dbReference>
<sequence>MECFTQLVRTQASPKSTETGSPRAPEPRSFLLISVKKCLSCRQRKIACDRKIPCANCCRAALSCNYEPRKRSTVKTQRIHITGEYEKKIDAIQEQTNQIVKLLSRLTTGNAAPPVTSQEAPVNPRQSQVTNQILGAPSPCSTSSVAVWKARFKGESSLSAHTAFANSLISRAVTTAPLETVSPEMATTLDALRRLVETRDNESGGHETTFRLARPDPKTFLSLDENPMPPIESVMGVLQLMKTNPQFETVGFHMYMKAEDFIGYIRKVYFPGGGFSAADFIVVNGGLIDIFLRSTLLEEDSSKRETLRQHMAMCEANLETALSRLPIHMPNTVDYCLALLVGVNHCIRSSKSSAAWSLVTTALQMCISAGYHRPTASKNDTPLIRKQKSWIFWSLYSAEKGLSLRLGRSSSVSDSDITLPLPDLETADSKPFYSCTIRWIKLSSIQGRVYQMLYSPAALSGPQESRTAWAQSLAAETRSLYVDVVNDNSTANSSWTTTSGRHMKLVFFSEEVLFLSILTLILKAMPPDDGSSTIFSAECISTARTGLEKHQLFTEAIGLDKGHHIDIYVNWTILYNPFMPFIVVFCHAIEVGDPSDLARLEGFVKSLETAQLHSEATAKMYRQSKLFYEAALQYTTVMAAKNRAHQDNSLEEFDAYIQALGMPPLGELGNPGNEMLFHLEPDQDMGLLHSGPDIFLG</sequence>
<keyword evidence="2" id="KW-0539">Nucleus</keyword>
<protein>
    <recommendedName>
        <fullName evidence="4">Zn(2)-C6 fungal-type domain-containing protein</fullName>
    </recommendedName>
</protein>
<dbReference type="AlphaFoldDB" id="A0AAN7AQN2"/>